<sequence>MLLSSAAELVAHYLRAQGYDQTLRSFISEANLPPDAGTDFGNKATLEQILQEKKTFDVSLSFEKLGVDDDHGWQKPAPSTATVLEALPTKSNILSVHVLQLVAPGETDSTQCIAVTTADRRISLIKALAPTFPIAHSYATNQDSPLLDVLTIDGKYLLMGSMSGRLLLHDMASDKTLEERKDHSKYLVKLSCWSSNGSIFIASAGWDAKVVVYQLERTQGLRLGKPIAILNLPSIPETVLFVQGPDPNLPILLLTRRDSTFLYYYALHTSPEGEPRLLSIGKQNLAPHSNAWIAFSPSDVQPCPTDPSIVAVATSSTPHMKLLVVRLLVPPTPAPAMDASAHRAEASADLISDDNVTQASQARAALALQDKEESAILINVTTMAPQTNYSTPKVVWRPDGTGLWVNADDGCIRGFEATTGKLIASLTAHDAGSKIRCLWSGYLGREATSGPADDRTTRKEHLVSGGFDQKLVLWGSG</sequence>
<organism evidence="1 2">
    <name type="scientific">Lophiostoma macrostomum CBS 122681</name>
    <dbReference type="NCBI Taxonomy" id="1314788"/>
    <lineage>
        <taxon>Eukaryota</taxon>
        <taxon>Fungi</taxon>
        <taxon>Dikarya</taxon>
        <taxon>Ascomycota</taxon>
        <taxon>Pezizomycotina</taxon>
        <taxon>Dothideomycetes</taxon>
        <taxon>Pleosporomycetidae</taxon>
        <taxon>Pleosporales</taxon>
        <taxon>Lophiostomataceae</taxon>
        <taxon>Lophiostoma</taxon>
    </lineage>
</organism>
<dbReference type="Proteomes" id="UP000799324">
    <property type="component" value="Unassembled WGS sequence"/>
</dbReference>
<dbReference type="AlphaFoldDB" id="A0A6A6SXR4"/>
<dbReference type="EMBL" id="MU004417">
    <property type="protein sequence ID" value="KAF2651791.1"/>
    <property type="molecule type" value="Genomic_DNA"/>
</dbReference>
<gene>
    <name evidence="1" type="ORF">K491DRAFT_606215</name>
</gene>
<evidence type="ECO:0000313" key="1">
    <source>
        <dbReference type="EMBL" id="KAF2651791.1"/>
    </source>
</evidence>
<dbReference type="InterPro" id="IPR036322">
    <property type="entry name" value="WD40_repeat_dom_sf"/>
</dbReference>
<dbReference type="SMART" id="SM00320">
    <property type="entry name" value="WD40"/>
    <property type="match status" value="2"/>
</dbReference>
<proteinExistence type="predicted"/>
<dbReference type="InterPro" id="IPR015943">
    <property type="entry name" value="WD40/YVTN_repeat-like_dom_sf"/>
</dbReference>
<protein>
    <submittedName>
        <fullName evidence="1">Uncharacterized protein</fullName>
    </submittedName>
</protein>
<dbReference type="SUPFAM" id="SSF50978">
    <property type="entry name" value="WD40 repeat-like"/>
    <property type="match status" value="1"/>
</dbReference>
<name>A0A6A6SXR4_9PLEO</name>
<dbReference type="OrthoDB" id="1932312at2759"/>
<dbReference type="InterPro" id="IPR001680">
    <property type="entry name" value="WD40_rpt"/>
</dbReference>
<dbReference type="InterPro" id="IPR006594">
    <property type="entry name" value="LisH"/>
</dbReference>
<accession>A0A6A6SXR4</accession>
<dbReference type="Gene3D" id="2.130.10.10">
    <property type="entry name" value="YVTN repeat-like/Quinoprotein amine dehydrogenase"/>
    <property type="match status" value="2"/>
</dbReference>
<evidence type="ECO:0000313" key="2">
    <source>
        <dbReference type="Proteomes" id="UP000799324"/>
    </source>
</evidence>
<reference evidence="1" key="1">
    <citation type="journal article" date="2020" name="Stud. Mycol.">
        <title>101 Dothideomycetes genomes: a test case for predicting lifestyles and emergence of pathogens.</title>
        <authorList>
            <person name="Haridas S."/>
            <person name="Albert R."/>
            <person name="Binder M."/>
            <person name="Bloem J."/>
            <person name="Labutti K."/>
            <person name="Salamov A."/>
            <person name="Andreopoulos B."/>
            <person name="Baker S."/>
            <person name="Barry K."/>
            <person name="Bills G."/>
            <person name="Bluhm B."/>
            <person name="Cannon C."/>
            <person name="Castanera R."/>
            <person name="Culley D."/>
            <person name="Daum C."/>
            <person name="Ezra D."/>
            <person name="Gonzalez J."/>
            <person name="Henrissat B."/>
            <person name="Kuo A."/>
            <person name="Liang C."/>
            <person name="Lipzen A."/>
            <person name="Lutzoni F."/>
            <person name="Magnuson J."/>
            <person name="Mondo S."/>
            <person name="Nolan M."/>
            <person name="Ohm R."/>
            <person name="Pangilinan J."/>
            <person name="Park H.-J."/>
            <person name="Ramirez L."/>
            <person name="Alfaro M."/>
            <person name="Sun H."/>
            <person name="Tritt A."/>
            <person name="Yoshinaga Y."/>
            <person name="Zwiers L.-H."/>
            <person name="Turgeon B."/>
            <person name="Goodwin S."/>
            <person name="Spatafora J."/>
            <person name="Crous P."/>
            <person name="Grigoriev I."/>
        </authorList>
    </citation>
    <scope>NUCLEOTIDE SEQUENCE</scope>
    <source>
        <strain evidence="1">CBS 122681</strain>
    </source>
</reference>
<dbReference type="PROSITE" id="PS50896">
    <property type="entry name" value="LISH"/>
    <property type="match status" value="1"/>
</dbReference>
<keyword evidence="2" id="KW-1185">Reference proteome</keyword>